<dbReference type="InterPro" id="IPR052535">
    <property type="entry name" value="Bacilysin_H2HPP_isomerase"/>
</dbReference>
<dbReference type="Pfam" id="PF07883">
    <property type="entry name" value="Cupin_2"/>
    <property type="match status" value="1"/>
</dbReference>
<dbReference type="InterPro" id="IPR011051">
    <property type="entry name" value="RmlC_Cupin_sf"/>
</dbReference>
<dbReference type="PANTHER" id="PTHR40112">
    <property type="entry name" value="H2HPP ISOMERASE"/>
    <property type="match status" value="1"/>
</dbReference>
<evidence type="ECO:0000259" key="1">
    <source>
        <dbReference type="Pfam" id="PF07883"/>
    </source>
</evidence>
<feature type="domain" description="Cupin type-2" evidence="1">
    <location>
        <begin position="41"/>
        <end position="111"/>
    </location>
</feature>
<dbReference type="AlphaFoldDB" id="A0A170Q9U9"/>
<dbReference type="PANTHER" id="PTHR40112:SF1">
    <property type="entry name" value="H2HPP ISOMERASE"/>
    <property type="match status" value="1"/>
</dbReference>
<dbReference type="Gene3D" id="2.60.120.10">
    <property type="entry name" value="Jelly Rolls"/>
    <property type="match status" value="1"/>
</dbReference>
<name>A0A170Q9U9_9ZZZZ</name>
<dbReference type="SUPFAM" id="SSF51182">
    <property type="entry name" value="RmlC-like cupins"/>
    <property type="match status" value="1"/>
</dbReference>
<dbReference type="InterPro" id="IPR014710">
    <property type="entry name" value="RmlC-like_jellyroll"/>
</dbReference>
<accession>A0A170Q9U9</accession>
<evidence type="ECO:0000313" key="2">
    <source>
        <dbReference type="EMBL" id="CUV02127.1"/>
    </source>
</evidence>
<reference evidence="2" key="1">
    <citation type="submission" date="2015-10" db="EMBL/GenBank/DDBJ databases">
        <authorList>
            <person name="Gilbert D.G."/>
        </authorList>
    </citation>
    <scope>NUCLEOTIDE SEQUENCE</scope>
</reference>
<dbReference type="EMBL" id="FAXA01000191">
    <property type="protein sequence ID" value="CUV02127.1"/>
    <property type="molecule type" value="Genomic_DNA"/>
</dbReference>
<gene>
    <name evidence="2" type="ORF">MGWOODY_Clf1148</name>
</gene>
<dbReference type="InterPro" id="IPR013096">
    <property type="entry name" value="Cupin_2"/>
</dbReference>
<protein>
    <recommendedName>
        <fullName evidence="1">Cupin type-2 domain-containing protein</fullName>
    </recommendedName>
</protein>
<sequence>MSEIKVIHPDGLEVEIQSGAMTRLAGVSEKLTGSTGIHLAVATIPPHCASSPHYHVNCESAIYVVKGHGRFVVGDNLETELAIGPGDFIYVPAEATHQPINDGSEDMEIIVARNTPVEIVVEVDPSKA</sequence>
<organism evidence="2">
    <name type="scientific">hydrothermal vent metagenome</name>
    <dbReference type="NCBI Taxonomy" id="652676"/>
    <lineage>
        <taxon>unclassified sequences</taxon>
        <taxon>metagenomes</taxon>
        <taxon>ecological metagenomes</taxon>
    </lineage>
</organism>
<proteinExistence type="predicted"/>